<evidence type="ECO:0000256" key="6">
    <source>
        <dbReference type="HAMAP-Rule" id="MF_01877"/>
    </source>
</evidence>
<comment type="catalytic activity">
    <reaction evidence="6">
        <text>cytidine(1402) in 16S rRNA + S-adenosyl-L-methionine = 2'-O-methylcytidine(1402) in 16S rRNA + S-adenosyl-L-homocysteine + H(+)</text>
        <dbReference type="Rhea" id="RHEA:42924"/>
        <dbReference type="Rhea" id="RHEA-COMP:10285"/>
        <dbReference type="Rhea" id="RHEA-COMP:10286"/>
        <dbReference type="ChEBI" id="CHEBI:15378"/>
        <dbReference type="ChEBI" id="CHEBI:57856"/>
        <dbReference type="ChEBI" id="CHEBI:59789"/>
        <dbReference type="ChEBI" id="CHEBI:74495"/>
        <dbReference type="ChEBI" id="CHEBI:82748"/>
        <dbReference type="EC" id="2.1.1.198"/>
    </reaction>
</comment>
<dbReference type="HAMAP" id="MF_01877">
    <property type="entry name" value="16SrRNA_methyltr_I"/>
    <property type="match status" value="1"/>
</dbReference>
<dbReference type="AlphaFoldDB" id="A0A937I794"/>
<dbReference type="PIRSF" id="PIRSF005917">
    <property type="entry name" value="MTase_YraL"/>
    <property type="match status" value="1"/>
</dbReference>
<dbReference type="PANTHER" id="PTHR46111">
    <property type="entry name" value="RIBOSOMAL RNA SMALL SUBUNIT METHYLTRANSFERASE I"/>
    <property type="match status" value="1"/>
</dbReference>
<sequence length="273" mass="31070">MLNFISTPIGNLNDISLRAIEVLKNAEYIYAEDTRNAKKLLNHIECKKKCISFHEHNEKTITKKIIDLLLNNEKEIVVISDAGTPAISDPGYYLIQECIKEEINFTLIPGPSSVINGVVLSGLPTSSFSFLGFVPRKKSHKTSFIQSLKDYKDTIILFESGKRIPETIECLHREYSSSKKVSLCREMTKIHETIERGSINSIHEKIINNELVLKGEFVIVIEPFSSNKIKPVLDNKTYKLFLKHMAPKDAAKLISSITKENKRDVYKFLLEID</sequence>
<protein>
    <recommendedName>
        <fullName evidence="6">Ribosomal RNA small subunit methyltransferase I</fullName>
        <ecNumber evidence="6">2.1.1.198</ecNumber>
    </recommendedName>
    <alternativeName>
        <fullName evidence="6">16S rRNA 2'-O-ribose C1402 methyltransferase</fullName>
    </alternativeName>
    <alternativeName>
        <fullName evidence="6">rRNA (cytidine-2'-O-)-methyltransferase RsmI</fullName>
    </alternativeName>
</protein>
<proteinExistence type="inferred from homology"/>
<keyword evidence="1 6" id="KW-0963">Cytoplasm</keyword>
<evidence type="ECO:0000313" key="9">
    <source>
        <dbReference type="EMBL" id="MBL6817895.1"/>
    </source>
</evidence>
<keyword evidence="4 6" id="KW-0808">Transferase</keyword>
<evidence type="ECO:0000256" key="3">
    <source>
        <dbReference type="ARBA" id="ARBA00022603"/>
    </source>
</evidence>
<dbReference type="FunFam" id="3.40.1010.10:FF:000007">
    <property type="entry name" value="Ribosomal RNA small subunit methyltransferase I"/>
    <property type="match status" value="1"/>
</dbReference>
<accession>A0A937I794</accession>
<dbReference type="PROSITE" id="PS01296">
    <property type="entry name" value="RSMI"/>
    <property type="match status" value="1"/>
</dbReference>
<dbReference type="CDD" id="cd11648">
    <property type="entry name" value="RsmI"/>
    <property type="match status" value="1"/>
</dbReference>
<evidence type="ECO:0000256" key="1">
    <source>
        <dbReference type="ARBA" id="ARBA00022490"/>
    </source>
</evidence>
<evidence type="ECO:0000259" key="7">
    <source>
        <dbReference type="Pfam" id="PF00590"/>
    </source>
</evidence>
<name>A0A937I794_9GAMM</name>
<dbReference type="InterPro" id="IPR008189">
    <property type="entry name" value="rRNA_ssu_MeTfrase_I"/>
</dbReference>
<dbReference type="Proteomes" id="UP000711391">
    <property type="component" value="Unassembled WGS sequence"/>
</dbReference>
<dbReference type="InterPro" id="IPR035996">
    <property type="entry name" value="4pyrrol_Methylase_sf"/>
</dbReference>
<feature type="domain" description="RsmI HTH" evidence="8">
    <location>
        <begin position="237"/>
        <end position="272"/>
    </location>
</feature>
<dbReference type="InterPro" id="IPR053910">
    <property type="entry name" value="RsmI_HTH"/>
</dbReference>
<dbReference type="InterPro" id="IPR014777">
    <property type="entry name" value="4pyrrole_Mease_sub1"/>
</dbReference>
<keyword evidence="2 6" id="KW-0698">rRNA processing</keyword>
<evidence type="ECO:0000313" key="10">
    <source>
        <dbReference type="Proteomes" id="UP000711391"/>
    </source>
</evidence>
<keyword evidence="3 6" id="KW-0489">Methyltransferase</keyword>
<evidence type="ECO:0000256" key="2">
    <source>
        <dbReference type="ARBA" id="ARBA00022552"/>
    </source>
</evidence>
<keyword evidence="5 6" id="KW-0949">S-adenosyl-L-methionine</keyword>
<organism evidence="9 10">
    <name type="scientific">SAR86 cluster bacterium</name>
    <dbReference type="NCBI Taxonomy" id="2030880"/>
    <lineage>
        <taxon>Bacteria</taxon>
        <taxon>Pseudomonadati</taxon>
        <taxon>Pseudomonadota</taxon>
        <taxon>Gammaproteobacteria</taxon>
        <taxon>SAR86 cluster</taxon>
    </lineage>
</organism>
<dbReference type="InterPro" id="IPR000878">
    <property type="entry name" value="4pyrrol_Mease"/>
</dbReference>
<evidence type="ECO:0000259" key="8">
    <source>
        <dbReference type="Pfam" id="PF23016"/>
    </source>
</evidence>
<dbReference type="InterPro" id="IPR018063">
    <property type="entry name" value="SAM_MeTrfase_RsmI_CS"/>
</dbReference>
<evidence type="ECO:0000256" key="5">
    <source>
        <dbReference type="ARBA" id="ARBA00022691"/>
    </source>
</evidence>
<dbReference type="Pfam" id="PF23016">
    <property type="entry name" value="RsmI_C"/>
    <property type="match status" value="1"/>
</dbReference>
<comment type="function">
    <text evidence="6">Catalyzes the 2'-O-methylation of the ribose of cytidine 1402 (C1402) in 16S rRNA.</text>
</comment>
<dbReference type="InterPro" id="IPR014776">
    <property type="entry name" value="4pyrrole_Mease_sub2"/>
</dbReference>
<dbReference type="Gene3D" id="3.30.950.10">
    <property type="entry name" value="Methyltransferase, Cobalt-precorrin-4 Transmethylase, Domain 2"/>
    <property type="match status" value="1"/>
</dbReference>
<comment type="similarity">
    <text evidence="6">Belongs to the methyltransferase superfamily. RsmI family.</text>
</comment>
<comment type="subcellular location">
    <subcellularLocation>
        <location evidence="6">Cytoplasm</location>
    </subcellularLocation>
</comment>
<feature type="domain" description="Tetrapyrrole methylase" evidence="7">
    <location>
        <begin position="1"/>
        <end position="201"/>
    </location>
</feature>
<dbReference type="Pfam" id="PF00590">
    <property type="entry name" value="TP_methylase"/>
    <property type="match status" value="1"/>
</dbReference>
<reference evidence="9" key="1">
    <citation type="submission" date="2020-10" db="EMBL/GenBank/DDBJ databases">
        <title>Microbiome of the Black Sea water column analyzed by genome centric metagenomics.</title>
        <authorList>
            <person name="Cabello-Yeves P.J."/>
            <person name="Callieri C."/>
            <person name="Picazo A."/>
            <person name="Mehrshad M."/>
            <person name="Haro-Moreno J.M."/>
            <person name="Roda-Garcia J."/>
            <person name="Dzembekova N."/>
            <person name="Slabakova V."/>
            <person name="Slabakova N."/>
            <person name="Moncheva S."/>
            <person name="Rodriguez-Valera F."/>
        </authorList>
    </citation>
    <scope>NUCLEOTIDE SEQUENCE</scope>
    <source>
        <strain evidence="9">BS307-5m-G50</strain>
    </source>
</reference>
<dbReference type="PANTHER" id="PTHR46111:SF1">
    <property type="entry name" value="RIBOSOMAL RNA SMALL SUBUNIT METHYLTRANSFERASE I"/>
    <property type="match status" value="1"/>
</dbReference>
<gene>
    <name evidence="6 9" type="primary">rsmI</name>
    <name evidence="9" type="ORF">ISQ64_00650</name>
</gene>
<dbReference type="GO" id="GO:0005737">
    <property type="term" value="C:cytoplasm"/>
    <property type="evidence" value="ECO:0007669"/>
    <property type="project" value="UniProtKB-SubCell"/>
</dbReference>
<comment type="caution">
    <text evidence="9">The sequence shown here is derived from an EMBL/GenBank/DDBJ whole genome shotgun (WGS) entry which is preliminary data.</text>
</comment>
<dbReference type="SUPFAM" id="SSF53790">
    <property type="entry name" value="Tetrapyrrole methylase"/>
    <property type="match status" value="1"/>
</dbReference>
<dbReference type="EC" id="2.1.1.198" evidence="6"/>
<dbReference type="Gene3D" id="3.40.1010.10">
    <property type="entry name" value="Cobalt-precorrin-4 Transmethylase, Domain 1"/>
    <property type="match status" value="1"/>
</dbReference>
<evidence type="ECO:0000256" key="4">
    <source>
        <dbReference type="ARBA" id="ARBA00022679"/>
    </source>
</evidence>
<dbReference type="EMBL" id="JADHQD010000002">
    <property type="protein sequence ID" value="MBL6817895.1"/>
    <property type="molecule type" value="Genomic_DNA"/>
</dbReference>
<dbReference type="NCBIfam" id="TIGR00096">
    <property type="entry name" value="16S rRNA (cytidine(1402)-2'-O)-methyltransferase"/>
    <property type="match status" value="1"/>
</dbReference>
<dbReference type="GO" id="GO:0070677">
    <property type="term" value="F:rRNA (cytosine-2'-O-)-methyltransferase activity"/>
    <property type="evidence" value="ECO:0007669"/>
    <property type="project" value="UniProtKB-UniRule"/>
</dbReference>